<dbReference type="InterPro" id="IPR005498">
    <property type="entry name" value="T4SS_VirB10/TraB/TrbI"/>
</dbReference>
<keyword evidence="3 7" id="KW-0812">Transmembrane</keyword>
<feature type="transmembrane region" description="Helical" evidence="7">
    <location>
        <begin position="39"/>
        <end position="58"/>
    </location>
</feature>
<protein>
    <submittedName>
        <fullName evidence="8">Conjugal transfer protein TrbI</fullName>
    </submittedName>
</protein>
<dbReference type="RefSeq" id="WP_104537219.1">
    <property type="nucleotide sequence ID" value="NZ_MIGY01000002.1"/>
</dbReference>
<dbReference type="GO" id="GO:0016020">
    <property type="term" value="C:membrane"/>
    <property type="evidence" value="ECO:0007669"/>
    <property type="project" value="UniProtKB-SubCell"/>
</dbReference>
<evidence type="ECO:0000313" key="8">
    <source>
        <dbReference type="EMBL" id="PPU07739.1"/>
    </source>
</evidence>
<comment type="caution">
    <text evidence="8">The sequence shown here is derived from an EMBL/GenBank/DDBJ whole genome shotgun (WGS) entry which is preliminary data.</text>
</comment>
<comment type="subcellular location">
    <subcellularLocation>
        <location evidence="1">Membrane</location>
        <topology evidence="1">Single-pass membrane protein</topology>
    </subcellularLocation>
</comment>
<keyword evidence="5 7" id="KW-0472">Membrane</keyword>
<accession>A0A2S7ADC9</accession>
<proteinExistence type="inferred from homology"/>
<dbReference type="InterPro" id="IPR042217">
    <property type="entry name" value="T4SS_VirB10/TrbI"/>
</dbReference>
<evidence type="ECO:0000256" key="7">
    <source>
        <dbReference type="SAM" id="Phobius"/>
    </source>
</evidence>
<dbReference type="EMBL" id="MIGY01000002">
    <property type="protein sequence ID" value="PPU07739.1"/>
    <property type="molecule type" value="Genomic_DNA"/>
</dbReference>
<comment type="similarity">
    <text evidence="2">Belongs to the TrbI/VirB10 family.</text>
</comment>
<organism evidence="8 9">
    <name type="scientific">Xanthomonas arboricola</name>
    <dbReference type="NCBI Taxonomy" id="56448"/>
    <lineage>
        <taxon>Bacteria</taxon>
        <taxon>Pseudomonadati</taxon>
        <taxon>Pseudomonadota</taxon>
        <taxon>Gammaproteobacteria</taxon>
        <taxon>Lysobacterales</taxon>
        <taxon>Lysobacteraceae</taxon>
        <taxon>Xanthomonas</taxon>
    </lineage>
</organism>
<dbReference type="Proteomes" id="UP000239204">
    <property type="component" value="Unassembled WGS sequence"/>
</dbReference>
<dbReference type="AlphaFoldDB" id="A0A2S7ADC9"/>
<gene>
    <name evidence="8" type="ORF">XarjCFBP7645_09005</name>
</gene>
<feature type="compositionally biased region" description="Polar residues" evidence="6">
    <location>
        <begin position="215"/>
        <end position="228"/>
    </location>
</feature>
<evidence type="ECO:0000313" key="9">
    <source>
        <dbReference type="Proteomes" id="UP000239204"/>
    </source>
</evidence>
<feature type="region of interest" description="Disordered" evidence="6">
    <location>
        <begin position="187"/>
        <end position="228"/>
    </location>
</feature>
<evidence type="ECO:0000256" key="4">
    <source>
        <dbReference type="ARBA" id="ARBA00022989"/>
    </source>
</evidence>
<sequence>MSQDDTPDVAVPQAGKVEPEAVALRAQPRPVTRLNRRTLAILAGGLSVAVLGALMWSLQPQRRAANEQTELYNVDRVSRSEGLDQLPADYSKLPPTLPPDVPELGPPLPGDLGPAIVNSQQPAVAAYATPGHDPAEAERLARLKEAEEAAASSVFFRTGTQQAAPVAQSQVAAAPGFAANAAFDPMAAGPASTAAQPADPTAVQNRQDQKEAFQQAGTTETRNSGNLQMPASPYQVMAGTVVAGALVTGIKSDLPGDVIATVTEPVYDTATGRFLLIPQGSRILGRYNSQVSYGQSRVQVVWNRIILPDTSSLTLDNLAGTDPAGYAGLEDGVDWHWDRIFAGTVLTTLLGVGAELAAPENRQDGDRIIIAGRDSAQDSINQVGQEMTRRNLNIQPTLTERPGLPVRIIVNRDLVLRPYQPLFFNRGTSR</sequence>
<evidence type="ECO:0000256" key="3">
    <source>
        <dbReference type="ARBA" id="ARBA00022692"/>
    </source>
</evidence>
<name>A0A2S7ADC9_9XANT</name>
<dbReference type="CDD" id="cd16429">
    <property type="entry name" value="VirB10"/>
    <property type="match status" value="1"/>
</dbReference>
<evidence type="ECO:0000256" key="2">
    <source>
        <dbReference type="ARBA" id="ARBA00010265"/>
    </source>
</evidence>
<evidence type="ECO:0000256" key="6">
    <source>
        <dbReference type="SAM" id="MobiDB-lite"/>
    </source>
</evidence>
<evidence type="ECO:0000256" key="1">
    <source>
        <dbReference type="ARBA" id="ARBA00004167"/>
    </source>
</evidence>
<evidence type="ECO:0000256" key="5">
    <source>
        <dbReference type="ARBA" id="ARBA00023136"/>
    </source>
</evidence>
<reference evidence="8 9" key="1">
    <citation type="submission" date="2016-08" db="EMBL/GenBank/DDBJ databases">
        <title>Evolution of the type three secretion system and type three effector repertoires in Xanthomonas.</title>
        <authorList>
            <person name="Merda D."/>
            <person name="Briand M."/>
            <person name="Bosis E."/>
            <person name="Rousseau C."/>
            <person name="Portier P."/>
            <person name="Jacques M.-A."/>
            <person name="Fischer-Le Saux M."/>
        </authorList>
    </citation>
    <scope>NUCLEOTIDE SEQUENCE [LARGE SCALE GENOMIC DNA]</scope>
    <source>
        <strain evidence="8 9">CFBP 7645</strain>
    </source>
</reference>
<dbReference type="Gene3D" id="2.40.128.260">
    <property type="entry name" value="Type IV secretion system, VirB10/TraB/TrbI"/>
    <property type="match status" value="1"/>
</dbReference>
<keyword evidence="4 7" id="KW-1133">Transmembrane helix</keyword>
<dbReference type="Pfam" id="PF03743">
    <property type="entry name" value="TrbI"/>
    <property type="match status" value="1"/>
</dbReference>
<feature type="compositionally biased region" description="Low complexity" evidence="6">
    <location>
        <begin position="187"/>
        <end position="198"/>
    </location>
</feature>